<dbReference type="EMBL" id="FOXV01000012">
    <property type="protein sequence ID" value="SFQ60158.1"/>
    <property type="molecule type" value="Genomic_DNA"/>
</dbReference>
<evidence type="ECO:0000256" key="2">
    <source>
        <dbReference type="SAM" id="SignalP"/>
    </source>
</evidence>
<feature type="compositionally biased region" description="Low complexity" evidence="1">
    <location>
        <begin position="96"/>
        <end position="114"/>
    </location>
</feature>
<gene>
    <name evidence="3" type="ORF">SAMN05421853_11274</name>
</gene>
<feature type="chain" id="PRO_5017333411" description="Porin" evidence="2">
    <location>
        <begin position="22"/>
        <end position="114"/>
    </location>
</feature>
<keyword evidence="4" id="KW-1185">Reference proteome</keyword>
<dbReference type="AlphaFoldDB" id="A0A1I5ZUN3"/>
<evidence type="ECO:0000313" key="3">
    <source>
        <dbReference type="EMBL" id="SFQ60158.1"/>
    </source>
</evidence>
<name>A0A1I5ZUN3_9RHOB</name>
<accession>A0A1I5ZUN3</accession>
<reference evidence="4" key="1">
    <citation type="submission" date="2016-10" db="EMBL/GenBank/DDBJ databases">
        <authorList>
            <person name="Varghese N."/>
            <person name="Submissions S."/>
        </authorList>
    </citation>
    <scope>NUCLEOTIDE SEQUENCE [LARGE SCALE GENOMIC DNA]</scope>
    <source>
        <strain evidence="4">JCM 10271</strain>
    </source>
</reference>
<proteinExistence type="predicted"/>
<evidence type="ECO:0000256" key="1">
    <source>
        <dbReference type="SAM" id="MobiDB-lite"/>
    </source>
</evidence>
<keyword evidence="2" id="KW-0732">Signal</keyword>
<evidence type="ECO:0008006" key="5">
    <source>
        <dbReference type="Google" id="ProtNLM"/>
    </source>
</evidence>
<dbReference type="RefSeq" id="WP_093014224.1">
    <property type="nucleotide sequence ID" value="NZ_FOXV01000012.1"/>
</dbReference>
<feature type="region of interest" description="Disordered" evidence="1">
    <location>
        <begin position="92"/>
        <end position="114"/>
    </location>
</feature>
<dbReference type="STRING" id="93684.SAMN05421853_11274"/>
<protein>
    <recommendedName>
        <fullName evidence="5">Porin</fullName>
    </recommendedName>
</protein>
<evidence type="ECO:0000313" key="4">
    <source>
        <dbReference type="Proteomes" id="UP000243106"/>
    </source>
</evidence>
<feature type="signal peptide" evidence="2">
    <location>
        <begin position="1"/>
        <end position="21"/>
    </location>
</feature>
<dbReference type="Proteomes" id="UP000243106">
    <property type="component" value="Unassembled WGS sequence"/>
</dbReference>
<sequence length="114" mass="10713">MTFRATIASFALALTAGAASAQGTNAEALQIAANQNACGSAATIQSAEFLPNGNVRVVCLRPAAGGDLGGTLGATGTAVAGLTFVAIIASLGGDGSSSSATSSTSSTSGTSGTN</sequence>
<organism evidence="3 4">
    <name type="scientific">Roseivivax halotolerans</name>
    <dbReference type="NCBI Taxonomy" id="93684"/>
    <lineage>
        <taxon>Bacteria</taxon>
        <taxon>Pseudomonadati</taxon>
        <taxon>Pseudomonadota</taxon>
        <taxon>Alphaproteobacteria</taxon>
        <taxon>Rhodobacterales</taxon>
        <taxon>Roseobacteraceae</taxon>
        <taxon>Roseivivax</taxon>
    </lineage>
</organism>